<dbReference type="GO" id="GO:0005524">
    <property type="term" value="F:ATP binding"/>
    <property type="evidence" value="ECO:0007669"/>
    <property type="project" value="UniProtKB-KW"/>
</dbReference>
<dbReference type="Pfam" id="PF07714">
    <property type="entry name" value="PK_Tyr_Ser-Thr"/>
    <property type="match status" value="1"/>
</dbReference>
<evidence type="ECO:0000313" key="5">
    <source>
        <dbReference type="WBParaSite" id="Hba_16246"/>
    </source>
</evidence>
<dbReference type="WBParaSite" id="Hba_16246">
    <property type="protein sequence ID" value="Hba_16246"/>
    <property type="gene ID" value="Hba_16246"/>
</dbReference>
<keyword evidence="2" id="KW-0067">ATP-binding</keyword>
<dbReference type="InterPro" id="IPR001245">
    <property type="entry name" value="Ser-Thr/Tyr_kinase_cat_dom"/>
</dbReference>
<dbReference type="InterPro" id="IPR050198">
    <property type="entry name" value="Non-receptor_tyrosine_kinases"/>
</dbReference>
<dbReference type="PANTHER" id="PTHR24418">
    <property type="entry name" value="TYROSINE-PROTEIN KINASE"/>
    <property type="match status" value="1"/>
</dbReference>
<sequence length="563" mass="63349">MIVEADPPCAKRVVGRRPISYNESEKSAQISITPTTLGPSFGHDIYTHYNDSTQENSRHSGIYPRPPTIALPHPTMKEVRNLSAAPSSLKKLWSPITSNSTRSLTDEETYDALETPRRSKAVLSLLYEPCRGGRLSDFLRTSLTFLNKKCLQSAPLSDSSGSSSTVGSLKRSLLGQMDLFAVYLHRFAQQVASGLAFLHEQGCMHTHVSVDNVYLVLEYNIEHPLEIPCDQFVKLGDYCWTEKPNLQTDNISIPPKMGPPESFGADGTFLIEGDVWQFGLLVCDIVSFASTPSLYSTACDGRITVKKRLQDKITAIESSVVMRYKCMESATVDRGLSINMFELHEVKQKYENKNIVGMEVSCFNNLQKKSHIETIFEIFFYFCCYNTEYAPLLNGVSTFQASARCEFELFKGNDRICLRIEAQSIVHPKASDALFSTLANRSLRINKSFPSLYNTYCHPGRKQSSLIYSGPEFCVDTLSEIVATTKPENCARKTTIDSDASPHFTDDVFNLEEQESHIKTRKRCQFDLREDECLNKTQSRCRAVLSGIPMLRAEMLNFDAVFE</sequence>
<proteinExistence type="predicted"/>
<evidence type="ECO:0000259" key="3">
    <source>
        <dbReference type="PROSITE" id="PS50011"/>
    </source>
</evidence>
<feature type="domain" description="Protein kinase" evidence="3">
    <location>
        <begin position="1"/>
        <end position="347"/>
    </location>
</feature>
<evidence type="ECO:0000256" key="2">
    <source>
        <dbReference type="ARBA" id="ARBA00022840"/>
    </source>
</evidence>
<reference evidence="5" key="1">
    <citation type="submission" date="2016-11" db="UniProtKB">
        <authorList>
            <consortium name="WormBaseParasite"/>
        </authorList>
    </citation>
    <scope>IDENTIFICATION</scope>
</reference>
<dbReference type="SUPFAM" id="SSF56112">
    <property type="entry name" value="Protein kinase-like (PK-like)"/>
    <property type="match status" value="1"/>
</dbReference>
<evidence type="ECO:0000313" key="4">
    <source>
        <dbReference type="Proteomes" id="UP000095283"/>
    </source>
</evidence>
<dbReference type="PROSITE" id="PS50011">
    <property type="entry name" value="PROTEIN_KINASE_DOM"/>
    <property type="match status" value="1"/>
</dbReference>
<organism evidence="4 5">
    <name type="scientific">Heterorhabditis bacteriophora</name>
    <name type="common">Entomopathogenic nematode worm</name>
    <dbReference type="NCBI Taxonomy" id="37862"/>
    <lineage>
        <taxon>Eukaryota</taxon>
        <taxon>Metazoa</taxon>
        <taxon>Ecdysozoa</taxon>
        <taxon>Nematoda</taxon>
        <taxon>Chromadorea</taxon>
        <taxon>Rhabditida</taxon>
        <taxon>Rhabditina</taxon>
        <taxon>Rhabditomorpha</taxon>
        <taxon>Strongyloidea</taxon>
        <taxon>Heterorhabditidae</taxon>
        <taxon>Heterorhabditis</taxon>
    </lineage>
</organism>
<dbReference type="GO" id="GO:0004672">
    <property type="term" value="F:protein kinase activity"/>
    <property type="evidence" value="ECO:0007669"/>
    <property type="project" value="InterPro"/>
</dbReference>
<dbReference type="Gene3D" id="1.10.510.10">
    <property type="entry name" value="Transferase(Phosphotransferase) domain 1"/>
    <property type="match status" value="1"/>
</dbReference>
<accession>A0A1I7XFZ2</accession>
<evidence type="ECO:0000256" key="1">
    <source>
        <dbReference type="ARBA" id="ARBA00022741"/>
    </source>
</evidence>
<protein>
    <submittedName>
        <fullName evidence="5">Protein kinase domain-containing protein</fullName>
    </submittedName>
</protein>
<keyword evidence="1" id="KW-0547">Nucleotide-binding</keyword>
<name>A0A1I7XFZ2_HETBA</name>
<dbReference type="InterPro" id="IPR011009">
    <property type="entry name" value="Kinase-like_dom_sf"/>
</dbReference>
<dbReference type="Proteomes" id="UP000095283">
    <property type="component" value="Unplaced"/>
</dbReference>
<dbReference type="InterPro" id="IPR000719">
    <property type="entry name" value="Prot_kinase_dom"/>
</dbReference>
<dbReference type="AlphaFoldDB" id="A0A1I7XFZ2"/>
<keyword evidence="4" id="KW-1185">Reference proteome</keyword>